<organism evidence="9 10">
    <name type="scientific">Plantimonas leprariae</name>
    <dbReference type="NCBI Taxonomy" id="2615207"/>
    <lineage>
        <taxon>Bacteria</taxon>
        <taxon>Pseudomonadati</taxon>
        <taxon>Pseudomonadota</taxon>
        <taxon>Alphaproteobacteria</taxon>
        <taxon>Hyphomicrobiales</taxon>
        <taxon>Aurantimonadaceae</taxon>
        <taxon>Plantimonas</taxon>
    </lineage>
</organism>
<dbReference type="Pfam" id="PF01925">
    <property type="entry name" value="TauE"/>
    <property type="match status" value="1"/>
</dbReference>
<dbReference type="InterPro" id="IPR052017">
    <property type="entry name" value="TSUP"/>
</dbReference>
<comment type="similarity">
    <text evidence="2 8">Belongs to the 4-toluene sulfonate uptake permease (TSUP) (TC 2.A.102) family.</text>
</comment>
<accession>A0A7V7PMT4</accession>
<evidence type="ECO:0000313" key="9">
    <source>
        <dbReference type="EMBL" id="KAB0678750.1"/>
    </source>
</evidence>
<evidence type="ECO:0000256" key="8">
    <source>
        <dbReference type="RuleBase" id="RU363041"/>
    </source>
</evidence>
<name>A0A7V7PMT4_9HYPH</name>
<evidence type="ECO:0000256" key="2">
    <source>
        <dbReference type="ARBA" id="ARBA00009142"/>
    </source>
</evidence>
<protein>
    <recommendedName>
        <fullName evidence="8">Probable membrane transporter protein</fullName>
    </recommendedName>
</protein>
<keyword evidence="6 8" id="KW-1133">Transmembrane helix</keyword>
<keyword evidence="4 8" id="KW-1003">Cell membrane</keyword>
<dbReference type="InterPro" id="IPR002781">
    <property type="entry name" value="TM_pro_TauE-like"/>
</dbReference>
<feature type="transmembrane region" description="Helical" evidence="8">
    <location>
        <begin position="37"/>
        <end position="61"/>
    </location>
</feature>
<dbReference type="PANTHER" id="PTHR30269:SF37">
    <property type="entry name" value="MEMBRANE TRANSPORTER PROTEIN"/>
    <property type="match status" value="1"/>
</dbReference>
<feature type="transmembrane region" description="Helical" evidence="8">
    <location>
        <begin position="166"/>
        <end position="186"/>
    </location>
</feature>
<comment type="caution">
    <text evidence="9">The sequence shown here is derived from an EMBL/GenBank/DDBJ whole genome shotgun (WGS) entry which is preliminary data.</text>
</comment>
<dbReference type="RefSeq" id="WP_150970874.1">
    <property type="nucleotide sequence ID" value="NZ_VZDO01000012.1"/>
</dbReference>
<feature type="transmembrane region" description="Helical" evidence="8">
    <location>
        <begin position="228"/>
        <end position="251"/>
    </location>
</feature>
<gene>
    <name evidence="9" type="ORF">F6X38_14780</name>
</gene>
<evidence type="ECO:0000256" key="3">
    <source>
        <dbReference type="ARBA" id="ARBA00022448"/>
    </source>
</evidence>
<feature type="transmembrane region" description="Helical" evidence="8">
    <location>
        <begin position="6"/>
        <end position="25"/>
    </location>
</feature>
<feature type="transmembrane region" description="Helical" evidence="8">
    <location>
        <begin position="133"/>
        <end position="154"/>
    </location>
</feature>
<dbReference type="EMBL" id="VZDO01000012">
    <property type="protein sequence ID" value="KAB0678750.1"/>
    <property type="molecule type" value="Genomic_DNA"/>
</dbReference>
<comment type="subcellular location">
    <subcellularLocation>
        <location evidence="1 8">Cell membrane</location>
        <topology evidence="1 8">Multi-pass membrane protein</topology>
    </subcellularLocation>
</comment>
<dbReference type="GO" id="GO:0005886">
    <property type="term" value="C:plasma membrane"/>
    <property type="evidence" value="ECO:0007669"/>
    <property type="project" value="UniProtKB-SubCell"/>
</dbReference>
<feature type="transmembrane region" description="Helical" evidence="8">
    <location>
        <begin position="73"/>
        <end position="92"/>
    </location>
</feature>
<reference evidence="9 10" key="1">
    <citation type="submission" date="2019-09" db="EMBL/GenBank/DDBJ databases">
        <title>YIM 132180 draft genome.</title>
        <authorList>
            <person name="Zhang K."/>
        </authorList>
    </citation>
    <scope>NUCLEOTIDE SEQUENCE [LARGE SCALE GENOMIC DNA]</scope>
    <source>
        <strain evidence="9 10">YIM 132180</strain>
    </source>
</reference>
<dbReference type="Proteomes" id="UP000432089">
    <property type="component" value="Unassembled WGS sequence"/>
</dbReference>
<sequence>MITDPLFYAAAIPAVILVGLSKGGFGGSISMVGVPIMALAISPVTAAGVMLPILIVMDVVALLAWRGIYDRQVLRLILPASMLGIALGYATSAATSEEAVRLLLGGLCLVFAVQWFFSGRHKIEPEAASRPKGFFWGAVAGFTSFVSHAGGPPFQVYVMPLKLEPALFAGTTVIFFAATNFVKLIPYFLLGQFSSENLATSAVLLPLAPLATLVGVQLVKRVPRERFYLVTYSLLIPVGLKLVFDGIWHFAA</sequence>
<feature type="transmembrane region" description="Helical" evidence="8">
    <location>
        <begin position="198"/>
        <end position="216"/>
    </location>
</feature>
<dbReference type="AlphaFoldDB" id="A0A7V7PMT4"/>
<evidence type="ECO:0000256" key="6">
    <source>
        <dbReference type="ARBA" id="ARBA00022989"/>
    </source>
</evidence>
<keyword evidence="5 8" id="KW-0812">Transmembrane</keyword>
<evidence type="ECO:0000256" key="5">
    <source>
        <dbReference type="ARBA" id="ARBA00022692"/>
    </source>
</evidence>
<evidence type="ECO:0000256" key="1">
    <source>
        <dbReference type="ARBA" id="ARBA00004651"/>
    </source>
</evidence>
<evidence type="ECO:0000256" key="4">
    <source>
        <dbReference type="ARBA" id="ARBA00022475"/>
    </source>
</evidence>
<keyword evidence="3" id="KW-0813">Transport</keyword>
<proteinExistence type="inferred from homology"/>
<feature type="transmembrane region" description="Helical" evidence="8">
    <location>
        <begin position="99"/>
        <end position="117"/>
    </location>
</feature>
<keyword evidence="10" id="KW-1185">Reference proteome</keyword>
<keyword evidence="7 8" id="KW-0472">Membrane</keyword>
<dbReference type="PANTHER" id="PTHR30269">
    <property type="entry name" value="TRANSMEMBRANE PROTEIN YFCA"/>
    <property type="match status" value="1"/>
</dbReference>
<evidence type="ECO:0000313" key="10">
    <source>
        <dbReference type="Proteomes" id="UP000432089"/>
    </source>
</evidence>
<evidence type="ECO:0000256" key="7">
    <source>
        <dbReference type="ARBA" id="ARBA00023136"/>
    </source>
</evidence>